<dbReference type="PANTHER" id="PTHR30061">
    <property type="entry name" value="MALTOSE-BINDING PERIPLASMIC PROTEIN"/>
    <property type="match status" value="1"/>
</dbReference>
<evidence type="ECO:0000256" key="1">
    <source>
        <dbReference type="ARBA" id="ARBA00008520"/>
    </source>
</evidence>
<dbReference type="OrthoDB" id="3718433at2"/>
<dbReference type="InterPro" id="IPR006059">
    <property type="entry name" value="SBP"/>
</dbReference>
<dbReference type="PANTHER" id="PTHR30061:SF50">
    <property type="entry name" value="MALTOSE_MALTODEXTRIN-BINDING PERIPLASMIC PROTEIN"/>
    <property type="match status" value="1"/>
</dbReference>
<protein>
    <submittedName>
        <fullName evidence="6">Carbohydrate ABC transporter substrate-binding protein (CUT1 family)</fullName>
    </submittedName>
    <submittedName>
        <fullName evidence="5">Sugar ABC transporter substrate-binding protein</fullName>
    </submittedName>
</protein>
<keyword evidence="2" id="KW-0813">Transport</keyword>
<evidence type="ECO:0000313" key="5">
    <source>
        <dbReference type="EMBL" id="MBB2497590.1"/>
    </source>
</evidence>
<reference evidence="6 7" key="1">
    <citation type="submission" date="2017-12" db="EMBL/GenBank/DDBJ databases">
        <title>Sequencing the genomes of 1000 Actinobacteria strains.</title>
        <authorList>
            <person name="Klenk H.-P."/>
        </authorList>
    </citation>
    <scope>NUCLEOTIDE SEQUENCE [LARGE SCALE GENOMIC DNA]</scope>
    <source>
        <strain evidence="6 7">DSM 45165</strain>
    </source>
</reference>
<reference evidence="5 8" key="2">
    <citation type="submission" date="2020-08" db="EMBL/GenBank/DDBJ databases">
        <title>Amycolatopsis echigonensis JCM 21831.</title>
        <authorList>
            <person name="Tedsree N."/>
            <person name="Kuncharoen N."/>
            <person name="Likhitwitayawuid K."/>
            <person name="Tanasupawat S."/>
        </authorList>
    </citation>
    <scope>NUCLEOTIDE SEQUENCE [LARGE SCALE GENOMIC DNA]</scope>
    <source>
        <strain evidence="5 8">JCM 21831</strain>
    </source>
</reference>
<evidence type="ECO:0000313" key="6">
    <source>
        <dbReference type="EMBL" id="PKV97733.1"/>
    </source>
</evidence>
<dbReference type="GO" id="GO:1901982">
    <property type="term" value="F:maltose binding"/>
    <property type="evidence" value="ECO:0007669"/>
    <property type="project" value="TreeGrafter"/>
</dbReference>
<dbReference type="CDD" id="cd13585">
    <property type="entry name" value="PBP2_TMBP_like"/>
    <property type="match status" value="1"/>
</dbReference>
<evidence type="ECO:0000256" key="3">
    <source>
        <dbReference type="ARBA" id="ARBA00022729"/>
    </source>
</evidence>
<feature type="chain" id="PRO_5044577543" evidence="4">
    <location>
        <begin position="22"/>
        <end position="427"/>
    </location>
</feature>
<proteinExistence type="inferred from homology"/>
<feature type="signal peptide" evidence="4">
    <location>
        <begin position="1"/>
        <end position="21"/>
    </location>
</feature>
<dbReference type="GO" id="GO:0015768">
    <property type="term" value="P:maltose transport"/>
    <property type="evidence" value="ECO:0007669"/>
    <property type="project" value="TreeGrafter"/>
</dbReference>
<dbReference type="RefSeq" id="WP_101440410.1">
    <property type="nucleotide sequence ID" value="NZ_JACJHR010000001.1"/>
</dbReference>
<accession>A0A8E1T110</accession>
<evidence type="ECO:0000313" key="7">
    <source>
        <dbReference type="Proteomes" id="UP000233750"/>
    </source>
</evidence>
<keyword evidence="3 4" id="KW-0732">Signal</keyword>
<dbReference type="GO" id="GO:0042956">
    <property type="term" value="P:maltodextrin transmembrane transport"/>
    <property type="evidence" value="ECO:0007669"/>
    <property type="project" value="TreeGrafter"/>
</dbReference>
<keyword evidence="7" id="KW-1185">Reference proteome</keyword>
<evidence type="ECO:0000256" key="2">
    <source>
        <dbReference type="ARBA" id="ARBA00022448"/>
    </source>
</evidence>
<dbReference type="EMBL" id="PJMY01000003">
    <property type="protein sequence ID" value="PKV97733.1"/>
    <property type="molecule type" value="Genomic_DNA"/>
</dbReference>
<gene>
    <name evidence="6" type="ORF">ATK30_8731</name>
    <name evidence="5" type="ORF">H5411_00355</name>
</gene>
<dbReference type="Pfam" id="PF01547">
    <property type="entry name" value="SBP_bac_1"/>
    <property type="match status" value="1"/>
</dbReference>
<evidence type="ECO:0000313" key="8">
    <source>
        <dbReference type="Proteomes" id="UP000550260"/>
    </source>
</evidence>
<dbReference type="EMBL" id="JACJHR010000001">
    <property type="protein sequence ID" value="MBB2497590.1"/>
    <property type="molecule type" value="Genomic_DNA"/>
</dbReference>
<accession>A0A2N3WV47</accession>
<sequence length="427" mass="44910">MKTRRAAAAASLALTSLLAAACGGGSGGDSGNGGPVTLTFQSLSDQPAAITATNKIVGQWNQAHPETQVKVVQAGWDSAYDKLITQFNAGTAPDIVHYEAAGIGPFATDGYLADLSPYLSEQKRADIPKGVLDSVTVGGKVVAYPTELQSYVVFANKKLLEQSGARIPTGDTMTWDQLRQMAKTATKDGKYGLGWGLSSPTATFVAMAPGFGGKYFEGTGDQAQISIGQGEMALPQLVHDMNATDHSILPVTLTQSGGKALAPFYAGQVAMTVQGSYQAANIEKDAPKDLDWIALPPIAGPAGPAQAANPQTLSVNKDSKHVEQAAKFLDFFTSTENLAALNEADTLIPASNSAREALDKKLSAKKGWSTILASGKYLTSAPYLFAGKYAQWKDTVATPAYQRFLANQIDANTLAQQLKDGWKSVGK</sequence>
<comment type="caution">
    <text evidence="6">The sequence shown here is derived from an EMBL/GenBank/DDBJ whole genome shotgun (WGS) entry which is preliminary data.</text>
</comment>
<dbReference type="SUPFAM" id="SSF53850">
    <property type="entry name" value="Periplasmic binding protein-like II"/>
    <property type="match status" value="1"/>
</dbReference>
<dbReference type="Proteomes" id="UP000233750">
    <property type="component" value="Unassembled WGS sequence"/>
</dbReference>
<dbReference type="Gene3D" id="3.40.190.10">
    <property type="entry name" value="Periplasmic binding protein-like II"/>
    <property type="match status" value="1"/>
</dbReference>
<evidence type="ECO:0000256" key="4">
    <source>
        <dbReference type="SAM" id="SignalP"/>
    </source>
</evidence>
<name>A0A2N3WV47_9PSEU</name>
<dbReference type="Proteomes" id="UP000550260">
    <property type="component" value="Unassembled WGS sequence"/>
</dbReference>
<organism evidence="6 7">
    <name type="scientific">Amycolatopsis echigonensis</name>
    <dbReference type="NCBI Taxonomy" id="2576905"/>
    <lineage>
        <taxon>Bacteria</taxon>
        <taxon>Bacillati</taxon>
        <taxon>Actinomycetota</taxon>
        <taxon>Actinomycetes</taxon>
        <taxon>Pseudonocardiales</taxon>
        <taxon>Pseudonocardiaceae</taxon>
        <taxon>Amycolatopsis</taxon>
    </lineage>
</organism>
<comment type="similarity">
    <text evidence="1">Belongs to the bacterial solute-binding protein 1 family.</text>
</comment>
<dbReference type="GO" id="GO:0055052">
    <property type="term" value="C:ATP-binding cassette (ABC) transporter complex, substrate-binding subunit-containing"/>
    <property type="evidence" value="ECO:0007669"/>
    <property type="project" value="TreeGrafter"/>
</dbReference>
<dbReference type="AlphaFoldDB" id="A0A2N3WV47"/>
<dbReference type="PROSITE" id="PS51257">
    <property type="entry name" value="PROKAR_LIPOPROTEIN"/>
    <property type="match status" value="1"/>
</dbReference>